<sequence>MQLICLSSSPTFSNNLVSCLSFLLVSLMCCCFMAYASARMNPLVDIKKKKKKNYEQTTLCFFFVKVNVVGNELKY</sequence>
<keyword evidence="3" id="KW-1185">Reference proteome</keyword>
<gene>
    <name evidence="2" type="ORF">Scep_023731</name>
</gene>
<dbReference type="Proteomes" id="UP001419268">
    <property type="component" value="Unassembled WGS sequence"/>
</dbReference>
<evidence type="ECO:0000313" key="3">
    <source>
        <dbReference type="Proteomes" id="UP001419268"/>
    </source>
</evidence>
<organism evidence="2 3">
    <name type="scientific">Stephania cephalantha</name>
    <dbReference type="NCBI Taxonomy" id="152367"/>
    <lineage>
        <taxon>Eukaryota</taxon>
        <taxon>Viridiplantae</taxon>
        <taxon>Streptophyta</taxon>
        <taxon>Embryophyta</taxon>
        <taxon>Tracheophyta</taxon>
        <taxon>Spermatophyta</taxon>
        <taxon>Magnoliopsida</taxon>
        <taxon>Ranunculales</taxon>
        <taxon>Menispermaceae</taxon>
        <taxon>Menispermoideae</taxon>
        <taxon>Cissampelideae</taxon>
        <taxon>Stephania</taxon>
    </lineage>
</organism>
<reference evidence="2 3" key="1">
    <citation type="submission" date="2024-01" db="EMBL/GenBank/DDBJ databases">
        <title>Genome assemblies of Stephania.</title>
        <authorList>
            <person name="Yang L."/>
        </authorList>
    </citation>
    <scope>NUCLEOTIDE SEQUENCE [LARGE SCALE GENOMIC DNA]</scope>
    <source>
        <strain evidence="2">JXDWG</strain>
        <tissue evidence="2">Leaf</tissue>
    </source>
</reference>
<name>A0AAP0EW85_9MAGN</name>
<feature type="transmembrane region" description="Helical" evidence="1">
    <location>
        <begin position="20"/>
        <end position="38"/>
    </location>
</feature>
<accession>A0AAP0EW85</accession>
<evidence type="ECO:0000313" key="2">
    <source>
        <dbReference type="EMBL" id="KAK9100301.1"/>
    </source>
</evidence>
<evidence type="ECO:0000256" key="1">
    <source>
        <dbReference type="SAM" id="Phobius"/>
    </source>
</evidence>
<keyword evidence="1" id="KW-0472">Membrane</keyword>
<keyword evidence="1" id="KW-0812">Transmembrane</keyword>
<comment type="caution">
    <text evidence="2">The sequence shown here is derived from an EMBL/GenBank/DDBJ whole genome shotgun (WGS) entry which is preliminary data.</text>
</comment>
<keyword evidence="1" id="KW-1133">Transmembrane helix</keyword>
<dbReference type="EMBL" id="JBBNAG010000010">
    <property type="protein sequence ID" value="KAK9100301.1"/>
    <property type="molecule type" value="Genomic_DNA"/>
</dbReference>
<proteinExistence type="predicted"/>
<protein>
    <submittedName>
        <fullName evidence="2">Uncharacterized protein</fullName>
    </submittedName>
</protein>
<dbReference type="AlphaFoldDB" id="A0AAP0EW85"/>